<dbReference type="EMBL" id="FNCG01000005">
    <property type="protein sequence ID" value="SDG88747.1"/>
    <property type="molecule type" value="Genomic_DNA"/>
</dbReference>
<evidence type="ECO:0008006" key="4">
    <source>
        <dbReference type="Google" id="ProtNLM"/>
    </source>
</evidence>
<dbReference type="AlphaFoldDB" id="A0A1G7XX70"/>
<evidence type="ECO:0000313" key="2">
    <source>
        <dbReference type="EMBL" id="SDG88747.1"/>
    </source>
</evidence>
<feature type="transmembrane region" description="Helical" evidence="1">
    <location>
        <begin position="75"/>
        <end position="105"/>
    </location>
</feature>
<keyword evidence="1" id="KW-0472">Membrane</keyword>
<proteinExistence type="predicted"/>
<feature type="transmembrane region" description="Helical" evidence="1">
    <location>
        <begin position="132"/>
        <end position="165"/>
    </location>
</feature>
<keyword evidence="1" id="KW-1133">Transmembrane helix</keyword>
<feature type="transmembrane region" description="Helical" evidence="1">
    <location>
        <begin position="211"/>
        <end position="234"/>
    </location>
</feature>
<reference evidence="3" key="1">
    <citation type="submission" date="2016-10" db="EMBL/GenBank/DDBJ databases">
        <authorList>
            <person name="Varghese N."/>
            <person name="Submissions S."/>
        </authorList>
    </citation>
    <scope>NUCLEOTIDE SEQUENCE [LARGE SCALE GENOMIC DNA]</scope>
    <source>
        <strain evidence="3">Gh-67</strain>
    </source>
</reference>
<feature type="transmembrane region" description="Helical" evidence="1">
    <location>
        <begin position="31"/>
        <end position="55"/>
    </location>
</feature>
<evidence type="ECO:0000256" key="1">
    <source>
        <dbReference type="SAM" id="Phobius"/>
    </source>
</evidence>
<evidence type="ECO:0000313" key="3">
    <source>
        <dbReference type="Proteomes" id="UP000199705"/>
    </source>
</evidence>
<gene>
    <name evidence="2" type="ORF">SAMN05192573_105202</name>
</gene>
<keyword evidence="3" id="KW-1185">Reference proteome</keyword>
<protein>
    <recommendedName>
        <fullName evidence="4">Glycerophosphoryl diester phosphodiesterase membrane domain-containing protein</fullName>
    </recommendedName>
</protein>
<feature type="transmembrane region" description="Helical" evidence="1">
    <location>
        <begin position="240"/>
        <end position="259"/>
    </location>
</feature>
<sequence>MKYIIELRRIRDFGEIINDTFTFLKQNFKPLFSSLLVICGFFVLVGTVATAFSQLSVYDSLDPGAKGDYNSTLKVGISAAANGFVMMLAQFFIYLTTLCFVAVYLEKKGDKPTAQDVWGYFKYYFFRSLGSGLLLFILLIFGFLFCIIPGIYLTPIFYLILPTMIMENASFGYSFNKGFRLIKDNWWMVFGIIFVCSLIVSVSNSIASIPLMLVASLRILVSFKYLSIAAVIFFSMLQNILLLTYAIPTIAIALCYFSLQERKDGTGILERIEAFGTHADKADDLPAEQY</sequence>
<accession>A0A1G7XX70</accession>
<dbReference type="RefSeq" id="WP_091167397.1">
    <property type="nucleotide sequence ID" value="NZ_FNCG01000005.1"/>
</dbReference>
<organism evidence="2 3">
    <name type="scientific">Mucilaginibacter gossypii</name>
    <dbReference type="NCBI Taxonomy" id="551996"/>
    <lineage>
        <taxon>Bacteria</taxon>
        <taxon>Pseudomonadati</taxon>
        <taxon>Bacteroidota</taxon>
        <taxon>Sphingobacteriia</taxon>
        <taxon>Sphingobacteriales</taxon>
        <taxon>Sphingobacteriaceae</taxon>
        <taxon>Mucilaginibacter</taxon>
    </lineage>
</organism>
<dbReference type="Proteomes" id="UP000199705">
    <property type="component" value="Unassembled WGS sequence"/>
</dbReference>
<keyword evidence="1" id="KW-0812">Transmembrane</keyword>
<dbReference type="STRING" id="551996.SAMN05192573_105202"/>
<feature type="transmembrane region" description="Helical" evidence="1">
    <location>
        <begin position="185"/>
        <end position="204"/>
    </location>
</feature>
<name>A0A1G7XX70_9SPHI</name>